<dbReference type="Gene3D" id="3.10.100.10">
    <property type="entry name" value="Mannose-Binding Protein A, subunit A"/>
    <property type="match status" value="1"/>
</dbReference>
<sequence>MSSSFVGVDVTSPTTSFATPCVLLTYNYVEVNCPLGNGYTYHSSTDSCIKAYNSNPAKYSVAKTKCQQEGTELVSIKNFYKWQFVSTIIGMAGNNYYYIQGTKDGNGVWKLDDGYAMTYFIWGSGEPTPVSANENHVILWSADFAKMYDGSGTVMYGYIYELVPI</sequence>
<evidence type="ECO:0000313" key="2">
    <source>
        <dbReference type="EMBL" id="CAC5407432.1"/>
    </source>
</evidence>
<dbReference type="InterPro" id="IPR001304">
    <property type="entry name" value="C-type_lectin-like"/>
</dbReference>
<gene>
    <name evidence="2" type="ORF">MCOR_40911</name>
</gene>
<proteinExistence type="predicted"/>
<evidence type="ECO:0000259" key="1">
    <source>
        <dbReference type="PROSITE" id="PS50041"/>
    </source>
</evidence>
<dbReference type="SMART" id="SM00034">
    <property type="entry name" value="CLECT"/>
    <property type="match status" value="1"/>
</dbReference>
<evidence type="ECO:0000313" key="3">
    <source>
        <dbReference type="Proteomes" id="UP000507470"/>
    </source>
</evidence>
<reference evidence="2 3" key="1">
    <citation type="submission" date="2020-06" db="EMBL/GenBank/DDBJ databases">
        <authorList>
            <person name="Li R."/>
            <person name="Bekaert M."/>
        </authorList>
    </citation>
    <scope>NUCLEOTIDE SEQUENCE [LARGE SCALE GENOMIC DNA]</scope>
    <source>
        <strain evidence="3">wild</strain>
    </source>
</reference>
<dbReference type="AlphaFoldDB" id="A0A6J8DJ35"/>
<dbReference type="Proteomes" id="UP000507470">
    <property type="component" value="Unassembled WGS sequence"/>
</dbReference>
<dbReference type="SUPFAM" id="SSF56436">
    <property type="entry name" value="C-type lectin-like"/>
    <property type="match status" value="1"/>
</dbReference>
<dbReference type="PROSITE" id="PS50041">
    <property type="entry name" value="C_TYPE_LECTIN_2"/>
    <property type="match status" value="1"/>
</dbReference>
<dbReference type="CDD" id="cd00037">
    <property type="entry name" value="CLECT"/>
    <property type="match status" value="1"/>
</dbReference>
<keyword evidence="3" id="KW-1185">Reference proteome</keyword>
<name>A0A6J8DJ35_MYTCO</name>
<dbReference type="InterPro" id="IPR016187">
    <property type="entry name" value="CTDL_fold"/>
</dbReference>
<accession>A0A6J8DJ35</accession>
<dbReference type="InterPro" id="IPR016186">
    <property type="entry name" value="C-type_lectin-like/link_sf"/>
</dbReference>
<feature type="domain" description="C-type lectin" evidence="1">
    <location>
        <begin position="44"/>
        <end position="139"/>
    </location>
</feature>
<dbReference type="EMBL" id="CACVKT020007419">
    <property type="protein sequence ID" value="CAC5407432.1"/>
    <property type="molecule type" value="Genomic_DNA"/>
</dbReference>
<dbReference type="Pfam" id="PF00059">
    <property type="entry name" value="Lectin_C"/>
    <property type="match status" value="1"/>
</dbReference>
<protein>
    <recommendedName>
        <fullName evidence="1">C-type lectin domain-containing protein</fullName>
    </recommendedName>
</protein>
<organism evidence="2 3">
    <name type="scientific">Mytilus coruscus</name>
    <name type="common">Sea mussel</name>
    <dbReference type="NCBI Taxonomy" id="42192"/>
    <lineage>
        <taxon>Eukaryota</taxon>
        <taxon>Metazoa</taxon>
        <taxon>Spiralia</taxon>
        <taxon>Lophotrochozoa</taxon>
        <taxon>Mollusca</taxon>
        <taxon>Bivalvia</taxon>
        <taxon>Autobranchia</taxon>
        <taxon>Pteriomorphia</taxon>
        <taxon>Mytilida</taxon>
        <taxon>Mytiloidea</taxon>
        <taxon>Mytilidae</taxon>
        <taxon>Mytilinae</taxon>
        <taxon>Mytilus</taxon>
    </lineage>
</organism>